<gene>
    <name evidence="1" type="ordered locus">AM1_1219</name>
</gene>
<dbReference type="eggNOG" id="ENOG50335JU">
    <property type="taxonomic scope" value="Bacteria"/>
</dbReference>
<sequence length="299" mass="34180">MTDFPAAHSMDTTWFAADANGNIGVFDSNEGGAVPESNSFFRVNAIEKGLDYAELYDIHSFFWEWSKENDDRVINFKIPSAQILAWLGIDLSDGNNSNPIQSPNSKRLPSAVSLQRINVQDVLHPSSSKSWDYVDLCWLLAIAGNEAEVFKILKNHCLRNSDYHSDYIVRFAGEPALIFLPHCPTTTLRQLFNKGFLHHAEPLKDYSHSLAILLGLYSYGHDYSAPLPYDCDGQPIQPLNLDDLPERLQDVVTWNWFDQLQFSQSPTIQPIENMRCDTWGRSKWWVDTQGNEHEEHPHR</sequence>
<protein>
    <submittedName>
        <fullName evidence="1">Uncharacterized protein</fullName>
    </submittedName>
</protein>
<dbReference type="STRING" id="329726.AM1_1219"/>
<dbReference type="HOGENOM" id="CLU_1137360_0_0_3"/>
<evidence type="ECO:0000313" key="1">
    <source>
        <dbReference type="EMBL" id="ABW26256.1"/>
    </source>
</evidence>
<evidence type="ECO:0000313" key="2">
    <source>
        <dbReference type="Proteomes" id="UP000000268"/>
    </source>
</evidence>
<dbReference type="AlphaFoldDB" id="B0C3Z6"/>
<dbReference type="OrthoDB" id="582359at2"/>
<keyword evidence="2" id="KW-1185">Reference proteome</keyword>
<dbReference type="EMBL" id="CP000828">
    <property type="protein sequence ID" value="ABW26256.1"/>
    <property type="molecule type" value="Genomic_DNA"/>
</dbReference>
<dbReference type="KEGG" id="amr:AM1_1219"/>
<dbReference type="RefSeq" id="WP_012161803.1">
    <property type="nucleotide sequence ID" value="NC_009925.1"/>
</dbReference>
<proteinExistence type="predicted"/>
<name>B0C3Z6_ACAM1</name>
<dbReference type="Proteomes" id="UP000000268">
    <property type="component" value="Chromosome"/>
</dbReference>
<reference evidence="1 2" key="1">
    <citation type="journal article" date="2008" name="Proc. Natl. Acad. Sci. U.S.A.">
        <title>Niche adaptation and genome expansion in the chlorophyll d-producing cyanobacterium Acaryochloris marina.</title>
        <authorList>
            <person name="Swingley W.D."/>
            <person name="Chen M."/>
            <person name="Cheung P.C."/>
            <person name="Conrad A.L."/>
            <person name="Dejesa L.C."/>
            <person name="Hao J."/>
            <person name="Honchak B.M."/>
            <person name="Karbach L.E."/>
            <person name="Kurdoglu A."/>
            <person name="Lahiri S."/>
            <person name="Mastrian S.D."/>
            <person name="Miyashita H."/>
            <person name="Page L."/>
            <person name="Ramakrishna P."/>
            <person name="Satoh S."/>
            <person name="Sattley W.M."/>
            <person name="Shimada Y."/>
            <person name="Taylor H.L."/>
            <person name="Tomo T."/>
            <person name="Tsuchiya T."/>
            <person name="Wang Z.T."/>
            <person name="Raymond J."/>
            <person name="Mimuro M."/>
            <person name="Blankenship R.E."/>
            <person name="Touchman J.W."/>
        </authorList>
    </citation>
    <scope>NUCLEOTIDE SEQUENCE [LARGE SCALE GENOMIC DNA]</scope>
    <source>
        <strain evidence="2">MBIC 11017</strain>
    </source>
</reference>
<organism evidence="1 2">
    <name type="scientific">Acaryochloris marina (strain MBIC 11017)</name>
    <dbReference type="NCBI Taxonomy" id="329726"/>
    <lineage>
        <taxon>Bacteria</taxon>
        <taxon>Bacillati</taxon>
        <taxon>Cyanobacteriota</taxon>
        <taxon>Cyanophyceae</taxon>
        <taxon>Acaryochloridales</taxon>
        <taxon>Acaryochloridaceae</taxon>
        <taxon>Acaryochloris</taxon>
    </lineage>
</organism>
<accession>B0C3Z6</accession>